<sequence length="66" mass="6879">MPAAARPYGARSRDGQASLLSEMLDNVKELKRQTSAPSRVTRRGRCRVGAAAAGGGRRAVHGCGGQ</sequence>
<comment type="caution">
    <text evidence="1">The sequence shown here is derived from an EMBL/GenBank/DDBJ whole genome shotgun (WGS) entry which is preliminary data.</text>
</comment>
<gene>
    <name evidence="1" type="ORF">EJB05_17596</name>
</gene>
<protein>
    <submittedName>
        <fullName evidence="1">Uncharacterized protein</fullName>
    </submittedName>
</protein>
<keyword evidence="2" id="KW-1185">Reference proteome</keyword>
<dbReference type="AlphaFoldDB" id="A0A5J9VJJ0"/>
<dbReference type="EMBL" id="RWGY01000009">
    <property type="protein sequence ID" value="TVU35695.1"/>
    <property type="molecule type" value="Genomic_DNA"/>
</dbReference>
<feature type="non-terminal residue" evidence="1">
    <location>
        <position position="66"/>
    </location>
</feature>
<dbReference type="Proteomes" id="UP000324897">
    <property type="component" value="Unassembled WGS sequence"/>
</dbReference>
<organism evidence="1 2">
    <name type="scientific">Eragrostis curvula</name>
    <name type="common">weeping love grass</name>
    <dbReference type="NCBI Taxonomy" id="38414"/>
    <lineage>
        <taxon>Eukaryota</taxon>
        <taxon>Viridiplantae</taxon>
        <taxon>Streptophyta</taxon>
        <taxon>Embryophyta</taxon>
        <taxon>Tracheophyta</taxon>
        <taxon>Spermatophyta</taxon>
        <taxon>Magnoliopsida</taxon>
        <taxon>Liliopsida</taxon>
        <taxon>Poales</taxon>
        <taxon>Poaceae</taxon>
        <taxon>PACMAD clade</taxon>
        <taxon>Chloridoideae</taxon>
        <taxon>Eragrostideae</taxon>
        <taxon>Eragrostidinae</taxon>
        <taxon>Eragrostis</taxon>
    </lineage>
</organism>
<reference evidence="1 2" key="1">
    <citation type="journal article" date="2019" name="Sci. Rep.">
        <title>A high-quality genome of Eragrostis curvula grass provides insights into Poaceae evolution and supports new strategies to enhance forage quality.</title>
        <authorList>
            <person name="Carballo J."/>
            <person name="Santos B.A.C.M."/>
            <person name="Zappacosta D."/>
            <person name="Garbus I."/>
            <person name="Selva J.P."/>
            <person name="Gallo C.A."/>
            <person name="Diaz A."/>
            <person name="Albertini E."/>
            <person name="Caccamo M."/>
            <person name="Echenique V."/>
        </authorList>
    </citation>
    <scope>NUCLEOTIDE SEQUENCE [LARGE SCALE GENOMIC DNA]</scope>
    <source>
        <strain evidence="2">cv. Victoria</strain>
        <tissue evidence="1">Leaf</tissue>
    </source>
</reference>
<evidence type="ECO:0000313" key="2">
    <source>
        <dbReference type="Proteomes" id="UP000324897"/>
    </source>
</evidence>
<accession>A0A5J9VJJ0</accession>
<proteinExistence type="predicted"/>
<dbReference type="Gramene" id="TVU35695">
    <property type="protein sequence ID" value="TVU35695"/>
    <property type="gene ID" value="EJB05_17596"/>
</dbReference>
<name>A0A5J9VJJ0_9POAL</name>
<evidence type="ECO:0000313" key="1">
    <source>
        <dbReference type="EMBL" id="TVU35695.1"/>
    </source>
</evidence>